<sequence length="132" mass="16342">MLIFLSIFNQILQPKEVEEVKVVPKIEEDTMKEYRTTTRRHENAKLVCKLQFNYPSSIFHVGQFLMFTRCSSKYRDEYRGYKRRRRNRSRDKYYGRDRESRTRSRSRNLDYHKRNRWGRHDGERSLSWSPVR</sequence>
<dbReference type="EMBL" id="OX465077">
    <property type="protein sequence ID" value="CAI9266917.1"/>
    <property type="molecule type" value="Genomic_DNA"/>
</dbReference>
<evidence type="ECO:0000313" key="2">
    <source>
        <dbReference type="EMBL" id="CAI9266917.1"/>
    </source>
</evidence>
<dbReference type="AlphaFoldDB" id="A0AA35VPI8"/>
<accession>A0AA35VPI8</accession>
<proteinExistence type="predicted"/>
<feature type="region of interest" description="Disordered" evidence="1">
    <location>
        <begin position="78"/>
        <end position="132"/>
    </location>
</feature>
<keyword evidence="3" id="KW-1185">Reference proteome</keyword>
<feature type="compositionally biased region" description="Basic and acidic residues" evidence="1">
    <location>
        <begin position="90"/>
        <end position="124"/>
    </location>
</feature>
<dbReference type="Proteomes" id="UP001177003">
    <property type="component" value="Chromosome 1"/>
</dbReference>
<reference evidence="2" key="1">
    <citation type="submission" date="2023-04" db="EMBL/GenBank/DDBJ databases">
        <authorList>
            <person name="Vijverberg K."/>
            <person name="Xiong W."/>
            <person name="Schranz E."/>
        </authorList>
    </citation>
    <scope>NUCLEOTIDE SEQUENCE</scope>
</reference>
<name>A0AA35VPI8_LACSI</name>
<organism evidence="2 3">
    <name type="scientific">Lactuca saligna</name>
    <name type="common">Willowleaf lettuce</name>
    <dbReference type="NCBI Taxonomy" id="75948"/>
    <lineage>
        <taxon>Eukaryota</taxon>
        <taxon>Viridiplantae</taxon>
        <taxon>Streptophyta</taxon>
        <taxon>Embryophyta</taxon>
        <taxon>Tracheophyta</taxon>
        <taxon>Spermatophyta</taxon>
        <taxon>Magnoliopsida</taxon>
        <taxon>eudicotyledons</taxon>
        <taxon>Gunneridae</taxon>
        <taxon>Pentapetalae</taxon>
        <taxon>asterids</taxon>
        <taxon>campanulids</taxon>
        <taxon>Asterales</taxon>
        <taxon>Asteraceae</taxon>
        <taxon>Cichorioideae</taxon>
        <taxon>Cichorieae</taxon>
        <taxon>Lactucinae</taxon>
        <taxon>Lactuca</taxon>
    </lineage>
</organism>
<gene>
    <name evidence="2" type="ORF">LSALG_LOCUS7437</name>
</gene>
<evidence type="ECO:0000313" key="3">
    <source>
        <dbReference type="Proteomes" id="UP001177003"/>
    </source>
</evidence>
<protein>
    <submittedName>
        <fullName evidence="2">Uncharacterized protein</fullName>
    </submittedName>
</protein>
<evidence type="ECO:0000256" key="1">
    <source>
        <dbReference type="SAM" id="MobiDB-lite"/>
    </source>
</evidence>